<dbReference type="InterPro" id="IPR006467">
    <property type="entry name" value="MiaB-like_bact"/>
</dbReference>
<dbReference type="AlphaFoldDB" id="A0A9D0ZR09"/>
<keyword evidence="2" id="KW-0004">4Fe-4S</keyword>
<dbReference type="PANTHER" id="PTHR11918:SF45">
    <property type="entry name" value="THREONYLCARBAMOYLADENOSINE TRNA METHYLTHIOTRANSFERASE"/>
    <property type="match status" value="1"/>
</dbReference>
<dbReference type="InterPro" id="IPR020612">
    <property type="entry name" value="Methylthiotransferase_CS"/>
</dbReference>
<dbReference type="NCBIfam" id="TIGR00089">
    <property type="entry name" value="MiaB/RimO family radical SAM methylthiotransferase"/>
    <property type="match status" value="1"/>
</dbReference>
<evidence type="ECO:0000256" key="3">
    <source>
        <dbReference type="ARBA" id="ARBA00022679"/>
    </source>
</evidence>
<dbReference type="EMBL" id="DVFV01000084">
    <property type="protein sequence ID" value="HIQ90876.1"/>
    <property type="molecule type" value="Genomic_DNA"/>
</dbReference>
<evidence type="ECO:0000256" key="6">
    <source>
        <dbReference type="ARBA" id="ARBA00023004"/>
    </source>
</evidence>
<dbReference type="PROSITE" id="PS51449">
    <property type="entry name" value="MTTASE_N"/>
    <property type="match status" value="1"/>
</dbReference>
<dbReference type="Gene3D" id="3.80.30.20">
    <property type="entry name" value="tm_1862 like domain"/>
    <property type="match status" value="1"/>
</dbReference>
<dbReference type="SFLD" id="SFLDG01082">
    <property type="entry name" value="B12-binding_domain_containing"/>
    <property type="match status" value="1"/>
</dbReference>
<dbReference type="InterPro" id="IPR058240">
    <property type="entry name" value="rSAM_sf"/>
</dbReference>
<dbReference type="GO" id="GO:0051539">
    <property type="term" value="F:4 iron, 4 sulfur cluster binding"/>
    <property type="evidence" value="ECO:0007669"/>
    <property type="project" value="UniProtKB-KW"/>
</dbReference>
<feature type="domain" description="MTTase N-terminal" evidence="8">
    <location>
        <begin position="1"/>
        <end position="109"/>
    </location>
</feature>
<evidence type="ECO:0000256" key="7">
    <source>
        <dbReference type="ARBA" id="ARBA00023014"/>
    </source>
</evidence>
<dbReference type="InterPro" id="IPR023404">
    <property type="entry name" value="rSAM_horseshoe"/>
</dbReference>
<evidence type="ECO:0000256" key="5">
    <source>
        <dbReference type="ARBA" id="ARBA00022723"/>
    </source>
</evidence>
<comment type="cofactor">
    <cofactor evidence="1">
        <name>[4Fe-4S] cluster</name>
        <dbReference type="ChEBI" id="CHEBI:49883"/>
    </cofactor>
</comment>
<dbReference type="FunFam" id="3.80.30.20:FF:000001">
    <property type="entry name" value="tRNA-2-methylthio-N(6)-dimethylallyladenosine synthase 2"/>
    <property type="match status" value="1"/>
</dbReference>
<dbReference type="InterPro" id="IPR038135">
    <property type="entry name" value="Methylthiotransferase_N_sf"/>
</dbReference>
<proteinExistence type="predicted"/>
<dbReference type="Pfam" id="PF04055">
    <property type="entry name" value="Radical_SAM"/>
    <property type="match status" value="1"/>
</dbReference>
<feature type="domain" description="Radical SAM core" evidence="9">
    <location>
        <begin position="132"/>
        <end position="359"/>
    </location>
</feature>
<dbReference type="InterPro" id="IPR006638">
    <property type="entry name" value="Elp3/MiaA/NifB-like_rSAM"/>
</dbReference>
<dbReference type="SMART" id="SM00729">
    <property type="entry name" value="Elp3"/>
    <property type="match status" value="1"/>
</dbReference>
<dbReference type="PANTHER" id="PTHR11918">
    <property type="entry name" value="RADICAL SAM PROTEINS"/>
    <property type="match status" value="1"/>
</dbReference>
<evidence type="ECO:0000256" key="1">
    <source>
        <dbReference type="ARBA" id="ARBA00001966"/>
    </source>
</evidence>
<dbReference type="Gene3D" id="3.40.50.12160">
    <property type="entry name" value="Methylthiotransferase, N-terminal domain"/>
    <property type="match status" value="1"/>
</dbReference>
<evidence type="ECO:0000256" key="4">
    <source>
        <dbReference type="ARBA" id="ARBA00022691"/>
    </source>
</evidence>
<comment type="caution">
    <text evidence="10">The sequence shown here is derived from an EMBL/GenBank/DDBJ whole genome shotgun (WGS) entry which is preliminary data.</text>
</comment>
<evidence type="ECO:0000259" key="8">
    <source>
        <dbReference type="PROSITE" id="PS51449"/>
    </source>
</evidence>
<dbReference type="InterPro" id="IPR007197">
    <property type="entry name" value="rSAM"/>
</dbReference>
<keyword evidence="7" id="KW-0411">Iron-sulfur</keyword>
<evidence type="ECO:0000256" key="2">
    <source>
        <dbReference type="ARBA" id="ARBA00022485"/>
    </source>
</evidence>
<dbReference type="SFLD" id="SFLDS00029">
    <property type="entry name" value="Radical_SAM"/>
    <property type="match status" value="1"/>
</dbReference>
<evidence type="ECO:0000313" key="10">
    <source>
        <dbReference type="EMBL" id="HIQ90876.1"/>
    </source>
</evidence>
<dbReference type="InterPro" id="IPR005839">
    <property type="entry name" value="Methylthiotransferase"/>
</dbReference>
<keyword evidence="3" id="KW-0808">Transferase</keyword>
<name>A0A9D0ZR09_9FIRM</name>
<evidence type="ECO:0000259" key="9">
    <source>
        <dbReference type="PROSITE" id="PS51918"/>
    </source>
</evidence>
<dbReference type="Proteomes" id="UP000886786">
    <property type="component" value="Unassembled WGS sequence"/>
</dbReference>
<organism evidence="10 11">
    <name type="scientific">Candidatus Coprosoma intestinipullorum</name>
    <dbReference type="NCBI Taxonomy" id="2840752"/>
    <lineage>
        <taxon>Bacteria</taxon>
        <taxon>Bacillati</taxon>
        <taxon>Bacillota</taxon>
        <taxon>Bacillota incertae sedis</taxon>
        <taxon>Candidatus Coprosoma</taxon>
    </lineage>
</organism>
<protein>
    <submittedName>
        <fullName evidence="10">tRNA (N(6)-L-threonylcarbamoyladenosine(37)-C(2))-methylthiotransferase MtaB</fullName>
    </submittedName>
</protein>
<keyword evidence="4" id="KW-0949">S-adenosyl-L-methionine</keyword>
<dbReference type="PROSITE" id="PS01278">
    <property type="entry name" value="MTTASE_RADICAL"/>
    <property type="match status" value="1"/>
</dbReference>
<accession>A0A9D0ZR09</accession>
<reference evidence="10" key="2">
    <citation type="journal article" date="2021" name="PeerJ">
        <title>Extensive microbial diversity within the chicken gut microbiome revealed by metagenomics and culture.</title>
        <authorList>
            <person name="Gilroy R."/>
            <person name="Ravi A."/>
            <person name="Getino M."/>
            <person name="Pursley I."/>
            <person name="Horton D.L."/>
            <person name="Alikhan N.F."/>
            <person name="Baker D."/>
            <person name="Gharbi K."/>
            <person name="Hall N."/>
            <person name="Watson M."/>
            <person name="Adriaenssens E.M."/>
            <person name="Foster-Nyarko E."/>
            <person name="Jarju S."/>
            <person name="Secka A."/>
            <person name="Antonio M."/>
            <person name="Oren A."/>
            <person name="Chaudhuri R.R."/>
            <person name="La Ragione R."/>
            <person name="Hildebrand F."/>
            <person name="Pallen M.J."/>
        </authorList>
    </citation>
    <scope>NUCLEOTIDE SEQUENCE</scope>
    <source>
        <strain evidence="10">CHK147-3167</strain>
    </source>
</reference>
<keyword evidence="5" id="KW-0479">Metal-binding</keyword>
<dbReference type="InterPro" id="IPR013848">
    <property type="entry name" value="Methylthiotransferase_N"/>
</dbReference>
<sequence>MTYKIYTLGCKVNEYESEVIGDIFENHGFTESDDPDVAIINTCTVTNTADSKSRKLIRSVRKQFPNAVLMVAGCMTQNKKDNLDGIDADVIIGTNNKTELINYLEKYKKEKKRIIDIDDISKAKFETMKLNNFDLTRAYIKIEDGCDNYCTFCIIPFVRGHVRCKKHEDVIKEATDLVNEGHKEIVLTGIHTGHYFDGNYSFADLLSDLVKIPGLKRLRISSIEATEVNDHVLDVIKNSDVLVNHMHIPLQTGSNQILKDMNRKYNKDYFIKKIEKIRSIKPDMSITTDVIVGFPGETDEMFEESVETIKKIGFNKIHVFPYSDRAGTVASEMKNKIPGNIKKERVHRLLDISKEAEIKFMNDHIGKEMIFIPEVYEDGYLIGHTGNYIHVKAKGDEDMLREEVKVVGTEVNYPYLISEIRP</sequence>
<dbReference type="GO" id="GO:0046872">
    <property type="term" value="F:metal ion binding"/>
    <property type="evidence" value="ECO:0007669"/>
    <property type="project" value="UniProtKB-KW"/>
</dbReference>
<dbReference type="SUPFAM" id="SSF102114">
    <property type="entry name" value="Radical SAM enzymes"/>
    <property type="match status" value="1"/>
</dbReference>
<gene>
    <name evidence="10" type="primary">mtaB</name>
    <name evidence="10" type="ORF">IAB27_04555</name>
</gene>
<dbReference type="GO" id="GO:0035598">
    <property type="term" value="F:tRNA (N(6)-L-threonylcarbamoyladenosine(37)-C(2))-methylthiotransferase activity"/>
    <property type="evidence" value="ECO:0007669"/>
    <property type="project" value="TreeGrafter"/>
</dbReference>
<reference evidence="10" key="1">
    <citation type="submission" date="2020-10" db="EMBL/GenBank/DDBJ databases">
        <authorList>
            <person name="Gilroy R."/>
        </authorList>
    </citation>
    <scope>NUCLEOTIDE SEQUENCE</scope>
    <source>
        <strain evidence="10">CHK147-3167</strain>
    </source>
</reference>
<evidence type="ECO:0000313" key="11">
    <source>
        <dbReference type="Proteomes" id="UP000886786"/>
    </source>
</evidence>
<dbReference type="NCBIfam" id="TIGR01579">
    <property type="entry name" value="MiaB-like-C"/>
    <property type="match status" value="1"/>
</dbReference>
<dbReference type="SFLD" id="SFLDG01061">
    <property type="entry name" value="methylthiotransferase"/>
    <property type="match status" value="1"/>
</dbReference>
<dbReference type="Pfam" id="PF00919">
    <property type="entry name" value="UPF0004"/>
    <property type="match status" value="1"/>
</dbReference>
<dbReference type="PROSITE" id="PS51918">
    <property type="entry name" value="RADICAL_SAM"/>
    <property type="match status" value="1"/>
</dbReference>
<keyword evidence="6" id="KW-0408">Iron</keyword>
<dbReference type="CDD" id="cd01335">
    <property type="entry name" value="Radical_SAM"/>
    <property type="match status" value="1"/>
</dbReference>